<gene>
    <name evidence="7" type="ORF">EDD59_11155</name>
</gene>
<keyword evidence="2" id="KW-0645">Protease</keyword>
<comment type="caution">
    <text evidence="7">The sequence shown here is derived from an EMBL/GenBank/DDBJ whole genome shotgun (WGS) entry which is preliminary data.</text>
</comment>
<evidence type="ECO:0000313" key="7">
    <source>
        <dbReference type="EMBL" id="TCS78530.1"/>
    </source>
</evidence>
<organism evidence="7 8">
    <name type="scientific">Muricomes intestini</name>
    <dbReference type="NCBI Taxonomy" id="1796634"/>
    <lineage>
        <taxon>Bacteria</taxon>
        <taxon>Bacillati</taxon>
        <taxon>Bacillota</taxon>
        <taxon>Clostridia</taxon>
        <taxon>Lachnospirales</taxon>
        <taxon>Lachnospiraceae</taxon>
        <taxon>Muricomes</taxon>
    </lineage>
</organism>
<keyword evidence="3" id="KW-0378">Hydrolase</keyword>
<proteinExistence type="inferred from homology"/>
<dbReference type="InterPro" id="IPR036764">
    <property type="entry name" value="Peptidase_Prp_sf"/>
</dbReference>
<dbReference type="SUPFAM" id="SSF118010">
    <property type="entry name" value="TM1457-like"/>
    <property type="match status" value="1"/>
</dbReference>
<evidence type="ECO:0000256" key="1">
    <source>
        <dbReference type="ARBA" id="ARBA00022517"/>
    </source>
</evidence>
<keyword evidence="1" id="KW-0690">Ribosome biogenesis</keyword>
<evidence type="ECO:0000313" key="8">
    <source>
        <dbReference type="Proteomes" id="UP000295726"/>
    </source>
</evidence>
<comment type="similarity">
    <text evidence="5">Belongs to the Prp family.</text>
</comment>
<evidence type="ECO:0000256" key="6">
    <source>
        <dbReference type="ARBA" id="ARBA00044538"/>
    </source>
</evidence>
<dbReference type="PANTHER" id="PTHR39178">
    <property type="entry name" value="HYPOTHETICAL RIBOSOME-ASSOCIATED PROTEIN"/>
    <property type="match status" value="1"/>
</dbReference>
<dbReference type="Pfam" id="PF04327">
    <property type="entry name" value="Peptidase_Prp"/>
    <property type="match status" value="1"/>
</dbReference>
<dbReference type="GO" id="GO:0006508">
    <property type="term" value="P:proteolysis"/>
    <property type="evidence" value="ECO:0007669"/>
    <property type="project" value="UniProtKB-KW"/>
</dbReference>
<evidence type="ECO:0000256" key="2">
    <source>
        <dbReference type="ARBA" id="ARBA00022670"/>
    </source>
</evidence>
<dbReference type="EMBL" id="SLZZ01000011">
    <property type="protein sequence ID" value="TCS78530.1"/>
    <property type="molecule type" value="Genomic_DNA"/>
</dbReference>
<dbReference type="InterPro" id="IPR007422">
    <property type="entry name" value="Peptidase_Prp"/>
</dbReference>
<keyword evidence="4" id="KW-0788">Thiol protease</keyword>
<keyword evidence="8" id="KW-1185">Reference proteome</keyword>
<name>A0A4R3K6R6_9FIRM</name>
<dbReference type="PANTHER" id="PTHR39178:SF1">
    <property type="entry name" value="RIBOSOMAL-PROCESSING CYSTEINE PROTEASE PRP"/>
    <property type="match status" value="1"/>
</dbReference>
<dbReference type="CDD" id="cd16332">
    <property type="entry name" value="Prp-like"/>
    <property type="match status" value="1"/>
</dbReference>
<evidence type="ECO:0000256" key="5">
    <source>
        <dbReference type="ARBA" id="ARBA00044503"/>
    </source>
</evidence>
<accession>A0A4R3K6R6</accession>
<dbReference type="RefSeq" id="WP_132381175.1">
    <property type="nucleotide sequence ID" value="NZ_SLZZ01000011.1"/>
</dbReference>
<evidence type="ECO:0000256" key="4">
    <source>
        <dbReference type="ARBA" id="ARBA00022807"/>
    </source>
</evidence>
<evidence type="ECO:0000256" key="3">
    <source>
        <dbReference type="ARBA" id="ARBA00022801"/>
    </source>
</evidence>
<dbReference type="AlphaFoldDB" id="A0A4R3K6R6"/>
<dbReference type="Proteomes" id="UP000295726">
    <property type="component" value="Unassembled WGS sequence"/>
</dbReference>
<dbReference type="OrthoDB" id="48998at2"/>
<dbReference type="Gene3D" id="3.30.70.1490">
    <property type="entry name" value="Cysteine protease Prp"/>
    <property type="match status" value="1"/>
</dbReference>
<dbReference type="GO" id="GO:0008234">
    <property type="term" value="F:cysteine-type peptidase activity"/>
    <property type="evidence" value="ECO:0007669"/>
    <property type="project" value="UniProtKB-KW"/>
</dbReference>
<sequence length="95" mass="10198">MIEVNVQKDSISVIGHAGYAPPGQDIVCSAVTTHVQALAASIDNLTDDTPDYTIAPGVFILKIKDLSEKSRTLVDSFFIGICGIVDAYPDYVRIV</sequence>
<reference evidence="7 8" key="1">
    <citation type="submission" date="2019-03" db="EMBL/GenBank/DDBJ databases">
        <title>Genomic Encyclopedia of Type Strains, Phase IV (KMG-IV): sequencing the most valuable type-strain genomes for metagenomic binning, comparative biology and taxonomic classification.</title>
        <authorList>
            <person name="Goeker M."/>
        </authorList>
    </citation>
    <scope>NUCLEOTIDE SEQUENCE [LARGE SCALE GENOMIC DNA]</scope>
    <source>
        <strain evidence="7 8">DSM 29489</strain>
    </source>
</reference>
<dbReference type="GO" id="GO:0042254">
    <property type="term" value="P:ribosome biogenesis"/>
    <property type="evidence" value="ECO:0007669"/>
    <property type="project" value="UniProtKB-KW"/>
</dbReference>
<protein>
    <recommendedName>
        <fullName evidence="6">Ribosomal processing cysteine protease Prp</fullName>
    </recommendedName>
</protein>